<feature type="non-terminal residue" evidence="1">
    <location>
        <position position="57"/>
    </location>
</feature>
<organism evidence="1">
    <name type="scientific">marine metagenome</name>
    <dbReference type="NCBI Taxonomy" id="408172"/>
    <lineage>
        <taxon>unclassified sequences</taxon>
        <taxon>metagenomes</taxon>
        <taxon>ecological metagenomes</taxon>
    </lineage>
</organism>
<proteinExistence type="predicted"/>
<sequence length="57" mass="6113">MKAESRRAFTLIELLVVIAIIAILAALLLPALSLAKQKAGATQCLSNVRQMMLATTM</sequence>
<dbReference type="SUPFAM" id="SSF54523">
    <property type="entry name" value="Pili subunits"/>
    <property type="match status" value="1"/>
</dbReference>
<evidence type="ECO:0000313" key="1">
    <source>
        <dbReference type="EMBL" id="SVB30443.1"/>
    </source>
</evidence>
<dbReference type="AlphaFoldDB" id="A0A382CYN4"/>
<reference evidence="1" key="1">
    <citation type="submission" date="2018-05" db="EMBL/GenBank/DDBJ databases">
        <authorList>
            <person name="Lanie J.A."/>
            <person name="Ng W.-L."/>
            <person name="Kazmierczak K.M."/>
            <person name="Andrzejewski T.M."/>
            <person name="Davidsen T.M."/>
            <person name="Wayne K.J."/>
            <person name="Tettelin H."/>
            <person name="Glass J.I."/>
            <person name="Rusch D."/>
            <person name="Podicherti R."/>
            <person name="Tsui H.-C.T."/>
            <person name="Winkler M.E."/>
        </authorList>
    </citation>
    <scope>NUCLEOTIDE SEQUENCE</scope>
</reference>
<dbReference type="InterPro" id="IPR045584">
    <property type="entry name" value="Pilin-like"/>
</dbReference>
<dbReference type="Gene3D" id="3.30.700.10">
    <property type="entry name" value="Glycoprotein, Type 4 Pilin"/>
    <property type="match status" value="1"/>
</dbReference>
<dbReference type="PANTHER" id="PTHR30093:SF2">
    <property type="entry name" value="TYPE II SECRETION SYSTEM PROTEIN H"/>
    <property type="match status" value="1"/>
</dbReference>
<dbReference type="PANTHER" id="PTHR30093">
    <property type="entry name" value="GENERAL SECRETION PATHWAY PROTEIN G"/>
    <property type="match status" value="1"/>
</dbReference>
<protein>
    <recommendedName>
        <fullName evidence="2">Prepilin-type N-terminal cleavage/methylation domain-containing protein</fullName>
    </recommendedName>
</protein>
<dbReference type="Pfam" id="PF07963">
    <property type="entry name" value="N_methyl"/>
    <property type="match status" value="1"/>
</dbReference>
<gene>
    <name evidence="1" type="ORF">METZ01_LOCUS183297</name>
</gene>
<dbReference type="EMBL" id="UINC01036453">
    <property type="protein sequence ID" value="SVB30443.1"/>
    <property type="molecule type" value="Genomic_DNA"/>
</dbReference>
<evidence type="ECO:0008006" key="2">
    <source>
        <dbReference type="Google" id="ProtNLM"/>
    </source>
</evidence>
<dbReference type="NCBIfam" id="TIGR02532">
    <property type="entry name" value="IV_pilin_GFxxxE"/>
    <property type="match status" value="1"/>
</dbReference>
<name>A0A382CYN4_9ZZZZ</name>
<dbReference type="InterPro" id="IPR012902">
    <property type="entry name" value="N_methyl_site"/>
</dbReference>
<accession>A0A382CYN4</accession>